<evidence type="ECO:0000256" key="5">
    <source>
        <dbReference type="ARBA" id="ARBA00022989"/>
    </source>
</evidence>
<evidence type="ECO:0000256" key="8">
    <source>
        <dbReference type="ARBA" id="ARBA00023170"/>
    </source>
</evidence>
<dbReference type="Proteomes" id="UP000824782">
    <property type="component" value="Unassembled WGS sequence"/>
</dbReference>
<feature type="transmembrane region" description="Helical" evidence="10">
    <location>
        <begin position="91"/>
        <end position="113"/>
    </location>
</feature>
<evidence type="ECO:0000256" key="1">
    <source>
        <dbReference type="ARBA" id="ARBA00004651"/>
    </source>
</evidence>
<name>A0AAV6Z3T1_ENGPU</name>
<keyword evidence="3 10" id="KW-0812">Transmembrane</keyword>
<feature type="transmembrane region" description="Helical" evidence="10">
    <location>
        <begin position="196"/>
        <end position="218"/>
    </location>
</feature>
<dbReference type="PRINTS" id="PR00245">
    <property type="entry name" value="OLFACTORYR"/>
</dbReference>
<evidence type="ECO:0000256" key="4">
    <source>
        <dbReference type="ARBA" id="ARBA00022725"/>
    </source>
</evidence>
<dbReference type="InterPro" id="IPR000276">
    <property type="entry name" value="GPCR_Rhodpsn"/>
</dbReference>
<evidence type="ECO:0000256" key="3">
    <source>
        <dbReference type="ARBA" id="ARBA00022692"/>
    </source>
</evidence>
<keyword evidence="2" id="KW-1003">Cell membrane</keyword>
<feature type="transmembrane region" description="Helical" evidence="10">
    <location>
        <begin position="56"/>
        <end position="79"/>
    </location>
</feature>
<keyword evidence="13" id="KW-1185">Reference proteome</keyword>
<dbReference type="SUPFAM" id="SSF81321">
    <property type="entry name" value="Family A G protein-coupled receptor-like"/>
    <property type="match status" value="1"/>
</dbReference>
<keyword evidence="4" id="KW-0552">Olfaction</keyword>
<feature type="domain" description="G-protein coupled receptors family 1 profile" evidence="11">
    <location>
        <begin position="34"/>
        <end position="282"/>
    </location>
</feature>
<dbReference type="InterPro" id="IPR000725">
    <property type="entry name" value="Olfact_rcpt"/>
</dbReference>
<feature type="non-terminal residue" evidence="12">
    <location>
        <position position="1"/>
    </location>
</feature>
<dbReference type="EMBL" id="WNYA01005808">
    <property type="protein sequence ID" value="KAG8542054.1"/>
    <property type="molecule type" value="Genomic_DNA"/>
</dbReference>
<feature type="transmembrane region" description="Helical" evidence="10">
    <location>
        <begin position="20"/>
        <end position="44"/>
    </location>
</feature>
<keyword evidence="6" id="KW-0297">G-protein coupled receptor</keyword>
<dbReference type="Gene3D" id="1.20.1070.10">
    <property type="entry name" value="Rhodopsin 7-helix transmembrane proteins"/>
    <property type="match status" value="1"/>
</dbReference>
<reference evidence="12" key="1">
    <citation type="thesis" date="2020" institute="ProQuest LLC" country="789 East Eisenhower Parkway, Ann Arbor, MI, USA">
        <title>Comparative Genomics and Chromosome Evolution.</title>
        <authorList>
            <person name="Mudd A.B."/>
        </authorList>
    </citation>
    <scope>NUCLEOTIDE SEQUENCE</scope>
    <source>
        <strain evidence="12">237g6f4</strain>
        <tissue evidence="12">Blood</tissue>
    </source>
</reference>
<dbReference type="AlphaFoldDB" id="A0AAV6Z3T1"/>
<dbReference type="GO" id="GO:0004984">
    <property type="term" value="F:olfactory receptor activity"/>
    <property type="evidence" value="ECO:0007669"/>
    <property type="project" value="InterPro"/>
</dbReference>
<protein>
    <recommendedName>
        <fullName evidence="11">G-protein coupled receptors family 1 profile domain-containing protein</fullName>
    </recommendedName>
</protein>
<keyword evidence="5 10" id="KW-1133">Transmembrane helix</keyword>
<sequence length="303" mass="34427">HGQQYEILAFSNKSEKQPLLTVIFTVIYLVGIFANSSLIIVSVLEARLQTPMYFFLRNLAFMDIIFTTVTLPKLVHILWTGHKNISFVQCFVQVFFFVLISSTDDILLSCMAYDRYVAICYPLHYNILMSRNKAALLLGGTWASGCVNGLVTSLFVSNLSFCDSKMIQNFYCDIKALAKITCTQTGLQLFIYMETLSLGLGPFLLSLISYVKILGVVLQVRSVEGRKKAFSTCTSHLIVLTIFYGSILLQYSSLPLENVRFLDQVFTVLYTAWTPMFNPIIYSLRNREVKCAIMRTLKVNKHQ</sequence>
<evidence type="ECO:0000256" key="6">
    <source>
        <dbReference type="ARBA" id="ARBA00023040"/>
    </source>
</evidence>
<organism evidence="12 13">
    <name type="scientific">Engystomops pustulosus</name>
    <name type="common">Tungara frog</name>
    <name type="synonym">Physalaemus pustulosus</name>
    <dbReference type="NCBI Taxonomy" id="76066"/>
    <lineage>
        <taxon>Eukaryota</taxon>
        <taxon>Metazoa</taxon>
        <taxon>Chordata</taxon>
        <taxon>Craniata</taxon>
        <taxon>Vertebrata</taxon>
        <taxon>Euteleostomi</taxon>
        <taxon>Amphibia</taxon>
        <taxon>Batrachia</taxon>
        <taxon>Anura</taxon>
        <taxon>Neobatrachia</taxon>
        <taxon>Hyloidea</taxon>
        <taxon>Leptodactylidae</taxon>
        <taxon>Leiuperinae</taxon>
        <taxon>Engystomops</taxon>
    </lineage>
</organism>
<keyword evidence="8" id="KW-0675">Receptor</keyword>
<dbReference type="GO" id="GO:0004930">
    <property type="term" value="F:G protein-coupled receptor activity"/>
    <property type="evidence" value="ECO:0007669"/>
    <property type="project" value="UniProtKB-KW"/>
</dbReference>
<keyword evidence="7 10" id="KW-0472">Membrane</keyword>
<feature type="transmembrane region" description="Helical" evidence="10">
    <location>
        <begin position="230"/>
        <end position="252"/>
    </location>
</feature>
<dbReference type="InterPro" id="IPR050516">
    <property type="entry name" value="Olfactory_GPCR"/>
</dbReference>
<dbReference type="GO" id="GO:0005886">
    <property type="term" value="C:plasma membrane"/>
    <property type="evidence" value="ECO:0007669"/>
    <property type="project" value="UniProtKB-SubCell"/>
</dbReference>
<comment type="subcellular location">
    <subcellularLocation>
        <location evidence="1">Cell membrane</location>
        <topology evidence="1">Multi-pass membrane protein</topology>
    </subcellularLocation>
</comment>
<dbReference type="PANTHER" id="PTHR26452">
    <property type="entry name" value="OLFACTORY RECEPTOR"/>
    <property type="match status" value="1"/>
</dbReference>
<evidence type="ECO:0000256" key="10">
    <source>
        <dbReference type="SAM" id="Phobius"/>
    </source>
</evidence>
<evidence type="ECO:0000256" key="2">
    <source>
        <dbReference type="ARBA" id="ARBA00022475"/>
    </source>
</evidence>
<gene>
    <name evidence="12" type="ORF">GDO81_027580</name>
</gene>
<evidence type="ECO:0000256" key="7">
    <source>
        <dbReference type="ARBA" id="ARBA00023136"/>
    </source>
</evidence>
<dbReference type="CDD" id="cd13954">
    <property type="entry name" value="7tmA_OR"/>
    <property type="match status" value="1"/>
</dbReference>
<keyword evidence="4" id="KW-0716">Sensory transduction</keyword>
<dbReference type="PROSITE" id="PS50262">
    <property type="entry name" value="G_PROTEIN_RECEP_F1_2"/>
    <property type="match status" value="1"/>
</dbReference>
<dbReference type="Pfam" id="PF13853">
    <property type="entry name" value="7tm_4"/>
    <property type="match status" value="1"/>
</dbReference>
<dbReference type="FunFam" id="1.20.1070.10:FF:000015">
    <property type="entry name" value="Olfactory receptor"/>
    <property type="match status" value="1"/>
</dbReference>
<evidence type="ECO:0000259" key="11">
    <source>
        <dbReference type="PROSITE" id="PS50262"/>
    </source>
</evidence>
<evidence type="ECO:0000256" key="9">
    <source>
        <dbReference type="ARBA" id="ARBA00023224"/>
    </source>
</evidence>
<dbReference type="PRINTS" id="PR00237">
    <property type="entry name" value="GPCRRHODOPSN"/>
</dbReference>
<evidence type="ECO:0000313" key="12">
    <source>
        <dbReference type="EMBL" id="KAG8542054.1"/>
    </source>
</evidence>
<feature type="transmembrane region" description="Helical" evidence="10">
    <location>
        <begin position="134"/>
        <end position="156"/>
    </location>
</feature>
<accession>A0AAV6Z3T1</accession>
<evidence type="ECO:0000313" key="13">
    <source>
        <dbReference type="Proteomes" id="UP000824782"/>
    </source>
</evidence>
<keyword evidence="9" id="KW-0807">Transducer</keyword>
<dbReference type="InterPro" id="IPR017452">
    <property type="entry name" value="GPCR_Rhodpsn_7TM"/>
</dbReference>
<comment type="caution">
    <text evidence="12">The sequence shown here is derived from an EMBL/GenBank/DDBJ whole genome shotgun (WGS) entry which is preliminary data.</text>
</comment>
<proteinExistence type="predicted"/>
<feature type="transmembrane region" description="Helical" evidence="10">
    <location>
        <begin position="264"/>
        <end position="284"/>
    </location>
</feature>